<organism evidence="3 4">
    <name type="scientific">Planctomyces bekefii</name>
    <dbReference type="NCBI Taxonomy" id="1653850"/>
    <lineage>
        <taxon>Bacteria</taxon>
        <taxon>Pseudomonadati</taxon>
        <taxon>Planctomycetota</taxon>
        <taxon>Planctomycetia</taxon>
        <taxon>Planctomycetales</taxon>
        <taxon>Planctomycetaceae</taxon>
        <taxon>Planctomyces</taxon>
    </lineage>
</organism>
<evidence type="ECO:0000259" key="2">
    <source>
        <dbReference type="PROSITE" id="PS50263"/>
    </source>
</evidence>
<reference evidence="3 4" key="1">
    <citation type="submission" date="2019-08" db="EMBL/GenBank/DDBJ databases">
        <title>100 year-old enigma solved: identification of Planctomyces bekefii, the type genus and species of the phylum Planctomycetes.</title>
        <authorList>
            <person name="Svetlana D.N."/>
            <person name="Overmann J."/>
        </authorList>
    </citation>
    <scope>NUCLEOTIDE SEQUENCE [LARGE SCALE GENOMIC DNA]</scope>
    <source>
        <strain evidence="3">Phe10_nw2017</strain>
    </source>
</reference>
<dbReference type="SUPFAM" id="SSF56317">
    <property type="entry name" value="Carbon-nitrogen hydrolase"/>
    <property type="match status" value="1"/>
</dbReference>
<protein>
    <submittedName>
        <fullName evidence="3">Amidohydrolase</fullName>
    </submittedName>
</protein>
<dbReference type="EMBL" id="SRHE01000587">
    <property type="protein sequence ID" value="TWW08602.1"/>
    <property type="molecule type" value="Genomic_DNA"/>
</dbReference>
<dbReference type="PANTHER" id="PTHR43674">
    <property type="entry name" value="NITRILASE C965.09-RELATED"/>
    <property type="match status" value="1"/>
</dbReference>
<reference evidence="3 4" key="2">
    <citation type="submission" date="2019-08" db="EMBL/GenBank/DDBJ databases">
        <authorList>
            <person name="Henke P."/>
        </authorList>
    </citation>
    <scope>NUCLEOTIDE SEQUENCE [LARGE SCALE GENOMIC DNA]</scope>
    <source>
        <strain evidence="3">Phe10_nw2017</strain>
    </source>
</reference>
<proteinExistence type="predicted"/>
<dbReference type="PANTHER" id="PTHR43674:SF2">
    <property type="entry name" value="BETA-UREIDOPROPIONASE"/>
    <property type="match status" value="1"/>
</dbReference>
<dbReference type="AlphaFoldDB" id="A0A5C6M3H2"/>
<dbReference type="Proteomes" id="UP000321083">
    <property type="component" value="Unassembled WGS sequence"/>
</dbReference>
<dbReference type="GO" id="GO:0016811">
    <property type="term" value="F:hydrolase activity, acting on carbon-nitrogen (but not peptide) bonds, in linear amides"/>
    <property type="evidence" value="ECO:0007669"/>
    <property type="project" value="UniProtKB-ARBA"/>
</dbReference>
<evidence type="ECO:0000313" key="3">
    <source>
        <dbReference type="EMBL" id="TWW08602.1"/>
    </source>
</evidence>
<gene>
    <name evidence="3" type="ORF">E3A20_22710</name>
</gene>
<accession>A0A5C6M3H2</accession>
<dbReference type="InterPro" id="IPR003010">
    <property type="entry name" value="C-N_Hydrolase"/>
</dbReference>
<name>A0A5C6M3H2_9PLAN</name>
<dbReference type="InterPro" id="IPR036526">
    <property type="entry name" value="C-N_Hydrolase_sf"/>
</dbReference>
<evidence type="ECO:0000313" key="4">
    <source>
        <dbReference type="Proteomes" id="UP000321083"/>
    </source>
</evidence>
<evidence type="ECO:0000256" key="1">
    <source>
        <dbReference type="ARBA" id="ARBA00022801"/>
    </source>
</evidence>
<dbReference type="Gene3D" id="3.60.110.10">
    <property type="entry name" value="Carbon-nitrogen hydrolase"/>
    <property type="match status" value="1"/>
</dbReference>
<sequence>MKIAGIQTDVVFRDTAANLAALETTVLSEARQGTDLTIFPECYASGYCFDSLEEALQFGESIPGPSTDRVAALCRQLQTHVVFGLLERDGDQLYNAAVLIGPAGLIGSYRKVHLPWLGVDRFTTAGERPFEVFEAGGVRIGMLICYDGGFPEASRVLALKGADLILLPTNWPPGGTYMADFAINSRAMENGVYFTAVNRVGTENGFNFIGKSRICHPTGATLATLDQPTPGILRAEIDVQISRTKRVVRVPGKHVIDRMADRRPALYGPVVEPHDLLRPGRDEAL</sequence>
<keyword evidence="1 3" id="KW-0378">Hydrolase</keyword>
<dbReference type="InterPro" id="IPR050345">
    <property type="entry name" value="Aliph_Amidase/BUP"/>
</dbReference>
<feature type="domain" description="CN hydrolase" evidence="2">
    <location>
        <begin position="1"/>
        <end position="239"/>
    </location>
</feature>
<dbReference type="Pfam" id="PF00795">
    <property type="entry name" value="CN_hydrolase"/>
    <property type="match status" value="1"/>
</dbReference>
<comment type="caution">
    <text evidence="3">The sequence shown here is derived from an EMBL/GenBank/DDBJ whole genome shotgun (WGS) entry which is preliminary data.</text>
</comment>
<dbReference type="CDD" id="cd07197">
    <property type="entry name" value="nitrilase"/>
    <property type="match status" value="1"/>
</dbReference>
<keyword evidence="4" id="KW-1185">Reference proteome</keyword>
<dbReference type="PROSITE" id="PS50263">
    <property type="entry name" value="CN_HYDROLASE"/>
    <property type="match status" value="1"/>
</dbReference>